<dbReference type="RefSeq" id="XP_009173327.1">
    <property type="nucleotide sequence ID" value="XM_009175063.1"/>
</dbReference>
<dbReference type="CTD" id="20328918"/>
<dbReference type="AlphaFoldDB" id="A0A074Z774"/>
<reference evidence="2 3" key="1">
    <citation type="submission" date="2013-11" db="EMBL/GenBank/DDBJ databases">
        <title>Opisthorchis viverrini - life in the bile duct.</title>
        <authorList>
            <person name="Young N.D."/>
            <person name="Nagarajan N."/>
            <person name="Lin S.J."/>
            <person name="Korhonen P.K."/>
            <person name="Jex A.R."/>
            <person name="Hall R.S."/>
            <person name="Safavi-Hemami H."/>
            <person name="Kaewkong W."/>
            <person name="Bertrand D."/>
            <person name="Gao S."/>
            <person name="Seet Q."/>
            <person name="Wongkham S."/>
            <person name="Teh B.T."/>
            <person name="Wongkham C."/>
            <person name="Intapan P.M."/>
            <person name="Maleewong W."/>
            <person name="Yang X."/>
            <person name="Hu M."/>
            <person name="Wang Z."/>
            <person name="Hofmann A."/>
            <person name="Sternberg P.W."/>
            <person name="Tan P."/>
            <person name="Wang J."/>
            <person name="Gasser R.B."/>
        </authorList>
    </citation>
    <scope>NUCLEOTIDE SEQUENCE [LARGE SCALE GENOMIC DNA]</scope>
</reference>
<accession>A0A074Z774</accession>
<dbReference type="GeneID" id="20328918"/>
<dbReference type="EMBL" id="KL596872">
    <property type="protein sequence ID" value="KER22948.1"/>
    <property type="molecule type" value="Genomic_DNA"/>
</dbReference>
<gene>
    <name evidence="2" type="ORF">T265_14752</name>
</gene>
<evidence type="ECO:0000313" key="2">
    <source>
        <dbReference type="EMBL" id="KER22948.1"/>
    </source>
</evidence>
<feature type="non-terminal residue" evidence="2">
    <location>
        <position position="1"/>
    </location>
</feature>
<name>A0A074Z774_OPIVI</name>
<proteinExistence type="predicted"/>
<evidence type="ECO:0000313" key="3">
    <source>
        <dbReference type="Proteomes" id="UP000054324"/>
    </source>
</evidence>
<dbReference type="KEGG" id="ovi:T265_14752"/>
<keyword evidence="3" id="KW-1185">Reference proteome</keyword>
<sequence length="151" mass="16292">DYGISDSEDTGFFRSVVEGPLVTDTTTQTVVTTDTETTSTSPSPGTQVTQETSTAGAGRIQTLRRDPNVPTAAPRNVPRIDTQSTQSTHYPLFRYGRIGRSPFRSPSRRKKHPLGSIHVASLGLGYILSGASGTISPQWLPIFLGMSTLLR</sequence>
<dbReference type="Proteomes" id="UP000054324">
    <property type="component" value="Unassembled WGS sequence"/>
</dbReference>
<feature type="compositionally biased region" description="Low complexity" evidence="1">
    <location>
        <begin position="96"/>
        <end position="105"/>
    </location>
</feature>
<feature type="compositionally biased region" description="Low complexity" evidence="1">
    <location>
        <begin position="32"/>
        <end position="50"/>
    </location>
</feature>
<feature type="region of interest" description="Disordered" evidence="1">
    <location>
        <begin position="32"/>
        <end position="112"/>
    </location>
</feature>
<evidence type="ECO:0000256" key="1">
    <source>
        <dbReference type="SAM" id="MobiDB-lite"/>
    </source>
</evidence>
<organism evidence="2 3">
    <name type="scientific">Opisthorchis viverrini</name>
    <name type="common">Southeast Asian liver fluke</name>
    <dbReference type="NCBI Taxonomy" id="6198"/>
    <lineage>
        <taxon>Eukaryota</taxon>
        <taxon>Metazoa</taxon>
        <taxon>Spiralia</taxon>
        <taxon>Lophotrochozoa</taxon>
        <taxon>Platyhelminthes</taxon>
        <taxon>Trematoda</taxon>
        <taxon>Digenea</taxon>
        <taxon>Opisthorchiida</taxon>
        <taxon>Opisthorchiata</taxon>
        <taxon>Opisthorchiidae</taxon>
        <taxon>Opisthorchis</taxon>
    </lineage>
</organism>
<protein>
    <submittedName>
        <fullName evidence="2">Uncharacterized protein</fullName>
    </submittedName>
</protein>